<keyword evidence="11" id="KW-1185">Reference proteome</keyword>
<keyword evidence="5 9" id="KW-0560">Oxidoreductase</keyword>
<evidence type="ECO:0000256" key="1">
    <source>
        <dbReference type="ARBA" id="ARBA00001971"/>
    </source>
</evidence>
<dbReference type="EMBL" id="KK914525">
    <property type="protein sequence ID" value="KDP34508.1"/>
    <property type="molecule type" value="Genomic_DNA"/>
</dbReference>
<dbReference type="GO" id="GO:0020037">
    <property type="term" value="F:heme binding"/>
    <property type="evidence" value="ECO:0007669"/>
    <property type="project" value="InterPro"/>
</dbReference>
<dbReference type="OrthoDB" id="1470350at2759"/>
<dbReference type="PANTHER" id="PTHR47950:SF49">
    <property type="entry name" value="CYTOCHROME P450"/>
    <property type="match status" value="1"/>
</dbReference>
<dbReference type="AlphaFoldDB" id="A0A067KHL0"/>
<protein>
    <submittedName>
        <fullName evidence="10">Uncharacterized protein</fullName>
    </submittedName>
</protein>
<comment type="cofactor">
    <cofactor evidence="1 8">
        <name>heme</name>
        <dbReference type="ChEBI" id="CHEBI:30413"/>
    </cofactor>
</comment>
<feature type="binding site" description="axial binding residue" evidence="8">
    <location>
        <position position="327"/>
    </location>
    <ligand>
        <name>heme</name>
        <dbReference type="ChEBI" id="CHEBI:30413"/>
    </ligand>
    <ligandPart>
        <name>Fe</name>
        <dbReference type="ChEBI" id="CHEBI:18248"/>
    </ligandPart>
</feature>
<keyword evidence="4 8" id="KW-0479">Metal-binding</keyword>
<evidence type="ECO:0000313" key="11">
    <source>
        <dbReference type="Proteomes" id="UP000027138"/>
    </source>
</evidence>
<comment type="similarity">
    <text evidence="2 9">Belongs to the cytochrome P450 family.</text>
</comment>
<evidence type="ECO:0000313" key="10">
    <source>
        <dbReference type="EMBL" id="KDP34508.1"/>
    </source>
</evidence>
<dbReference type="SUPFAM" id="SSF48264">
    <property type="entry name" value="Cytochrome P450"/>
    <property type="match status" value="1"/>
</dbReference>
<dbReference type="Proteomes" id="UP000027138">
    <property type="component" value="Unassembled WGS sequence"/>
</dbReference>
<organism evidence="10 11">
    <name type="scientific">Jatropha curcas</name>
    <name type="common">Barbados nut</name>
    <dbReference type="NCBI Taxonomy" id="180498"/>
    <lineage>
        <taxon>Eukaryota</taxon>
        <taxon>Viridiplantae</taxon>
        <taxon>Streptophyta</taxon>
        <taxon>Embryophyta</taxon>
        <taxon>Tracheophyta</taxon>
        <taxon>Spermatophyta</taxon>
        <taxon>Magnoliopsida</taxon>
        <taxon>eudicotyledons</taxon>
        <taxon>Gunneridae</taxon>
        <taxon>Pentapetalae</taxon>
        <taxon>rosids</taxon>
        <taxon>fabids</taxon>
        <taxon>Malpighiales</taxon>
        <taxon>Euphorbiaceae</taxon>
        <taxon>Crotonoideae</taxon>
        <taxon>Jatropheae</taxon>
        <taxon>Jatropha</taxon>
    </lineage>
</organism>
<dbReference type="STRING" id="180498.A0A067KHL0"/>
<evidence type="ECO:0000256" key="9">
    <source>
        <dbReference type="RuleBase" id="RU000461"/>
    </source>
</evidence>
<evidence type="ECO:0000256" key="5">
    <source>
        <dbReference type="ARBA" id="ARBA00023002"/>
    </source>
</evidence>
<name>A0A067KHL0_JATCU</name>
<gene>
    <name evidence="10" type="ORF">JCGZ_11058</name>
</gene>
<dbReference type="PROSITE" id="PS00086">
    <property type="entry name" value="CYTOCHROME_P450"/>
    <property type="match status" value="1"/>
</dbReference>
<proteinExistence type="inferred from homology"/>
<dbReference type="FunFam" id="1.10.630.10:FF:000126">
    <property type="entry name" value="Predicted protein"/>
    <property type="match status" value="1"/>
</dbReference>
<dbReference type="InterPro" id="IPR017972">
    <property type="entry name" value="Cyt_P450_CS"/>
</dbReference>
<evidence type="ECO:0000256" key="4">
    <source>
        <dbReference type="ARBA" id="ARBA00022723"/>
    </source>
</evidence>
<dbReference type="GO" id="GO:0016705">
    <property type="term" value="F:oxidoreductase activity, acting on paired donors, with incorporation or reduction of molecular oxygen"/>
    <property type="evidence" value="ECO:0007669"/>
    <property type="project" value="InterPro"/>
</dbReference>
<evidence type="ECO:0000256" key="6">
    <source>
        <dbReference type="ARBA" id="ARBA00023004"/>
    </source>
</evidence>
<keyword evidence="7 9" id="KW-0503">Monooxygenase</keyword>
<dbReference type="PANTHER" id="PTHR47950">
    <property type="entry name" value="CYTOCHROME P450, FAMILY 76, SUBFAMILY C, POLYPEPTIDE 5-RELATED"/>
    <property type="match status" value="1"/>
</dbReference>
<evidence type="ECO:0000256" key="7">
    <source>
        <dbReference type="ARBA" id="ARBA00023033"/>
    </source>
</evidence>
<sequence>MSKGCSFCNVVANLSFMSSGAGSSPFGRDQSKQYIEEAKINGSCLVAIGCPGHILFPEPKDLSQKRFLTKAMFLNAQLSFGTPHAMDLISLQNQGLKSLLWRMMELGAAPNVADFYPTFAGLDPQGIRREISECLKEMFGIWEIYIKERREERHANAHNTSNTDFLGVFLSNGLDDDQINWLVIELFSAGVDTPTTTVEWAIAELLKNKQAMKTLQQELETKINRNPIQESQVSQLPYLTTCVKETLRLHPPAPLMIPHCSTEACELMNFIVPKNTRVLVNAWAIGRDPLVWEDSELFKPERFLDSSLDFKTQNFNFLPFGSGRRMCPGLPMATRQLPLILASLIHCFDWSLPNGEDPALLDMNDKFGITLQKEQPLLIVPKRKL</sequence>
<dbReference type="PRINTS" id="PR00385">
    <property type="entry name" value="P450"/>
</dbReference>
<reference evidence="10 11" key="1">
    <citation type="journal article" date="2014" name="PLoS ONE">
        <title>Global Analysis of Gene Expression Profiles in Physic Nut (Jatropha curcas L.) Seedlings Exposed to Salt Stress.</title>
        <authorList>
            <person name="Zhang L."/>
            <person name="Zhang C."/>
            <person name="Wu P."/>
            <person name="Chen Y."/>
            <person name="Li M."/>
            <person name="Jiang H."/>
            <person name="Wu G."/>
        </authorList>
    </citation>
    <scope>NUCLEOTIDE SEQUENCE [LARGE SCALE GENOMIC DNA]</scope>
    <source>
        <strain evidence="11">cv. GZQX0401</strain>
        <tissue evidence="10">Young leaves</tissue>
    </source>
</reference>
<dbReference type="GO" id="GO:0005506">
    <property type="term" value="F:iron ion binding"/>
    <property type="evidence" value="ECO:0007669"/>
    <property type="project" value="InterPro"/>
</dbReference>
<keyword evidence="6 8" id="KW-0408">Iron</keyword>
<dbReference type="PRINTS" id="PR00463">
    <property type="entry name" value="EP450I"/>
</dbReference>
<dbReference type="Pfam" id="PF00067">
    <property type="entry name" value="p450"/>
    <property type="match status" value="1"/>
</dbReference>
<keyword evidence="3 8" id="KW-0349">Heme</keyword>
<evidence type="ECO:0000256" key="3">
    <source>
        <dbReference type="ARBA" id="ARBA00022617"/>
    </source>
</evidence>
<evidence type="ECO:0000256" key="8">
    <source>
        <dbReference type="PIRSR" id="PIRSR602401-1"/>
    </source>
</evidence>
<dbReference type="InterPro" id="IPR002401">
    <property type="entry name" value="Cyt_P450_E_grp-I"/>
</dbReference>
<evidence type="ECO:0000256" key="2">
    <source>
        <dbReference type="ARBA" id="ARBA00010617"/>
    </source>
</evidence>
<dbReference type="InterPro" id="IPR036396">
    <property type="entry name" value="Cyt_P450_sf"/>
</dbReference>
<dbReference type="GO" id="GO:0004497">
    <property type="term" value="F:monooxygenase activity"/>
    <property type="evidence" value="ECO:0007669"/>
    <property type="project" value="UniProtKB-KW"/>
</dbReference>
<dbReference type="InterPro" id="IPR001128">
    <property type="entry name" value="Cyt_P450"/>
</dbReference>
<dbReference type="Gene3D" id="1.10.630.10">
    <property type="entry name" value="Cytochrome P450"/>
    <property type="match status" value="1"/>
</dbReference>
<accession>A0A067KHL0</accession>